<dbReference type="SUPFAM" id="SSF63446">
    <property type="entry name" value="Type I dockerin domain"/>
    <property type="match status" value="1"/>
</dbReference>
<feature type="chain" id="PRO_5040753195" description="Secreted protein with PEP-CTERM sorting signal" evidence="1">
    <location>
        <begin position="24"/>
        <end position="1398"/>
    </location>
</feature>
<organism evidence="2 3">
    <name type="scientific">Aeoliella straminimaris</name>
    <dbReference type="NCBI Taxonomy" id="2954799"/>
    <lineage>
        <taxon>Bacteria</taxon>
        <taxon>Pseudomonadati</taxon>
        <taxon>Planctomycetota</taxon>
        <taxon>Planctomycetia</taxon>
        <taxon>Pirellulales</taxon>
        <taxon>Lacipirellulaceae</taxon>
        <taxon>Aeoliella</taxon>
    </lineage>
</organism>
<protein>
    <recommendedName>
        <fullName evidence="4">Secreted protein with PEP-CTERM sorting signal</fullName>
    </recommendedName>
</protein>
<evidence type="ECO:0000313" key="3">
    <source>
        <dbReference type="Proteomes" id="UP001155241"/>
    </source>
</evidence>
<keyword evidence="3" id="KW-1185">Reference proteome</keyword>
<dbReference type="RefSeq" id="WP_252850425.1">
    <property type="nucleotide sequence ID" value="NZ_JAMXLR010000003.1"/>
</dbReference>
<evidence type="ECO:0008006" key="4">
    <source>
        <dbReference type="Google" id="ProtNLM"/>
    </source>
</evidence>
<dbReference type="Gene3D" id="1.10.1330.10">
    <property type="entry name" value="Dockerin domain"/>
    <property type="match status" value="1"/>
</dbReference>
<dbReference type="GO" id="GO:0000272">
    <property type="term" value="P:polysaccharide catabolic process"/>
    <property type="evidence" value="ECO:0007669"/>
    <property type="project" value="InterPro"/>
</dbReference>
<dbReference type="InterPro" id="IPR036439">
    <property type="entry name" value="Dockerin_dom_sf"/>
</dbReference>
<gene>
    <name evidence="2" type="ORF">NG895_00245</name>
</gene>
<name>A0A9X2F640_9BACT</name>
<evidence type="ECO:0000256" key="1">
    <source>
        <dbReference type="SAM" id="SignalP"/>
    </source>
</evidence>
<comment type="caution">
    <text evidence="2">The sequence shown here is derived from an EMBL/GenBank/DDBJ whole genome shotgun (WGS) entry which is preliminary data.</text>
</comment>
<proteinExistence type="predicted"/>
<evidence type="ECO:0000313" key="2">
    <source>
        <dbReference type="EMBL" id="MCO6042323.1"/>
    </source>
</evidence>
<accession>A0A9X2F640</accession>
<reference evidence="2" key="1">
    <citation type="submission" date="2022-06" db="EMBL/GenBank/DDBJ databases">
        <title>Aeoliella straminimaris, a novel planctomycete from sediments.</title>
        <authorList>
            <person name="Vitorino I.R."/>
            <person name="Lage O.M."/>
        </authorList>
    </citation>
    <scope>NUCLEOTIDE SEQUENCE</scope>
    <source>
        <strain evidence="2">ICT_H6.2</strain>
    </source>
</reference>
<feature type="signal peptide" evidence="1">
    <location>
        <begin position="1"/>
        <end position="23"/>
    </location>
</feature>
<keyword evidence="1" id="KW-0732">Signal</keyword>
<dbReference type="PROSITE" id="PS00018">
    <property type="entry name" value="EF_HAND_1"/>
    <property type="match status" value="2"/>
</dbReference>
<dbReference type="Proteomes" id="UP001155241">
    <property type="component" value="Unassembled WGS sequence"/>
</dbReference>
<dbReference type="InterPro" id="IPR018247">
    <property type="entry name" value="EF_Hand_1_Ca_BS"/>
</dbReference>
<sequence length="1398" mass="143794">MVRSLNTLLVLLAFFFAAASATAQLTATWTGAGGDNSYSNADNWDTALAPINDLSNTYNVVIPAGATINYDVTGTGNQVDSLALADGSTLVMGSPSLALEVLGTASLAGTINAADGSLTAAALSSSFTGTPHLMASGGGTIHVAAPTFSATYTGTQVIFDADGVGSVIMLNTMDALIVDESTSFTDPLTIRATNGGVIDLSAVESATSSDRLDFVVATGGNIDLPSLLSTSGVRFQIDKAIYSLPALGSSTNTIFDAASGTTLSAPQLSSMSNSTVTLADGAALDTPNLSSFQSSTITLTPTRTFTTDGLVNIDSSRFFLQAGAVFDQVTATSYTGNFSGAQTMLDSNGPGSDLDLSSLTSLTVNENTSFEDVITVRAADGGLIDLSNVTSIQANDLLELEIQTSGHIDLSALTSTQRVLFDIDVTTYTTPVLATAANTRYEVGPAATLDLPMLLQQDGGNITLSADATLNAPSLTHLNNTTFTAETNATFNAPLVTDFAGSTATISPDFTFTTRQLSHIDNARFFVEGGKVFGEVTATSYTGNFSNGSQTLFQADGAGSRLDLSSLTSFEANETTSFEDPLYARAINDGIIDLSSIESAVSSDLLVFEIASSGQIDLSSLISTSRVRFDVDVATFELPSLETAASSQFLVATGATVDAPLLAAVSGSTLDVSDGGALLATNLTSLTDSLATFTASNSIQTAKLINIDGSRFFVEAGGVFDAATATGYTGNFSGEQTIMQATGTGSVLDLSSLSSLVVTENTSFDDPLTVRAADQATIDLSSVANASSNDRLRFVAESNSRIDLGALQSASLIDFHVESGGRIEVGSVSSGDSVNILVTDSDSRFIAHGDVLIDPDSTLSVSNGGVLILQGDYRFEQIDEGNIAFDAGVLRFEGSGVQEMEVAGLDSGVGGATSGNFGTAQLVIGTATERNSVELIDAIDNGNRGIGGEAEALYLYGLGGPTGLKILNGSALVLNGLNVYAWDPIQGQQVHLNSLFGPGELRIPYDDGYVQLVPLDFHWDNSGGGDFQVEGNWSDGVTPIRSDAAVWDLDSIAGYVVLFGANVATDSAAIKTDRVTFDLGGFTYEVAGLHAADSLIVAESSGDEASLTVSNGQLVTNRVLVAPESGSIGQLTISDTGTLQVDQDLVLGSGSATLSVKANGSVAVGGELWLGNSSTLNGSGTVSGEVHNQSGVVAPGDSIGVLSIEGSYDQAADATLAVAIAGDDNSNAMNPEHDQLVIDGPTTIAGTLEVQLVEEYAPALTETFTILASTGGLTGEFSNALLPDLGPLLAMDVFYNPNEVILAVVPALAGDYNADGFVDIADYTVWRNTLGAAGTALAADGDRSGTVDAADYNLWRSNFGNTASSSVGDQTAVPEPNTLLGFALAMTLVGGTYWRAKE</sequence>
<dbReference type="EMBL" id="JAMXLR010000003">
    <property type="protein sequence ID" value="MCO6042323.1"/>
    <property type="molecule type" value="Genomic_DNA"/>
</dbReference>